<name>A0A4Y7RDQ6_9FIRM</name>
<dbReference type="PROSITE" id="PS50977">
    <property type="entry name" value="HTH_TETR_2"/>
    <property type="match status" value="1"/>
</dbReference>
<evidence type="ECO:0000313" key="4">
    <source>
        <dbReference type="EMBL" id="TEB06467.1"/>
    </source>
</evidence>
<dbReference type="Proteomes" id="UP000297597">
    <property type="component" value="Unassembled WGS sequence"/>
</dbReference>
<dbReference type="InterPro" id="IPR001647">
    <property type="entry name" value="HTH_TetR"/>
</dbReference>
<sequence>MSKFTENEREQIRQCLLTKGKELFIRYGFAKTSIDDIVQACGIGKGSFYKFFSSKEELFYYIVNGQEEVRNRLIVEHLQENLPPREMISSFFYLALRLADENPLLQQWFDEGEHERIVRKLPAHLIKDTTRDNVKTGIQFIQSLIERGVLKENDPEVIAGVFAAILMLRTLKERLGHELFPKIMDVIIDCIAQGLTGPEK</sequence>
<dbReference type="PROSITE" id="PS01081">
    <property type="entry name" value="HTH_TETR_1"/>
    <property type="match status" value="1"/>
</dbReference>
<evidence type="ECO:0000256" key="2">
    <source>
        <dbReference type="PROSITE-ProRule" id="PRU00335"/>
    </source>
</evidence>
<organism evidence="4 5">
    <name type="scientific">Pelotomaculum propionicicum</name>
    <dbReference type="NCBI Taxonomy" id="258475"/>
    <lineage>
        <taxon>Bacteria</taxon>
        <taxon>Bacillati</taxon>
        <taxon>Bacillota</taxon>
        <taxon>Clostridia</taxon>
        <taxon>Eubacteriales</taxon>
        <taxon>Desulfotomaculaceae</taxon>
        <taxon>Pelotomaculum</taxon>
    </lineage>
</organism>
<proteinExistence type="predicted"/>
<dbReference type="SUPFAM" id="SSF46689">
    <property type="entry name" value="Homeodomain-like"/>
    <property type="match status" value="1"/>
</dbReference>
<protein>
    <submittedName>
        <fullName evidence="4">Putative HTH-type transcriptional regulator</fullName>
    </submittedName>
</protein>
<dbReference type="PRINTS" id="PR00455">
    <property type="entry name" value="HTHTETR"/>
</dbReference>
<reference evidence="4 5" key="1">
    <citation type="journal article" date="2018" name="Environ. Microbiol.">
        <title>Novel energy conservation strategies and behaviour of Pelotomaculum schinkii driving syntrophic propionate catabolism.</title>
        <authorList>
            <person name="Hidalgo-Ahumada C.A.P."/>
            <person name="Nobu M.K."/>
            <person name="Narihiro T."/>
            <person name="Tamaki H."/>
            <person name="Liu W.T."/>
            <person name="Kamagata Y."/>
            <person name="Stams A.J.M."/>
            <person name="Imachi H."/>
            <person name="Sousa D.Z."/>
        </authorList>
    </citation>
    <scope>NUCLEOTIDE SEQUENCE [LARGE SCALE GENOMIC DNA]</scope>
    <source>
        <strain evidence="4 5">MGP</strain>
    </source>
</reference>
<dbReference type="InterPro" id="IPR050624">
    <property type="entry name" value="HTH-type_Tx_Regulator"/>
</dbReference>
<dbReference type="EMBL" id="QFFZ01000088">
    <property type="protein sequence ID" value="TEB06467.1"/>
    <property type="molecule type" value="Genomic_DNA"/>
</dbReference>
<dbReference type="RefSeq" id="WP_134216090.1">
    <property type="nucleotide sequence ID" value="NZ_QFFZ01000088.1"/>
</dbReference>
<dbReference type="InterPro" id="IPR023772">
    <property type="entry name" value="DNA-bd_HTH_TetR-type_CS"/>
</dbReference>
<keyword evidence="1 2" id="KW-0238">DNA-binding</keyword>
<gene>
    <name evidence="4" type="ORF">Pmgp_03705</name>
</gene>
<evidence type="ECO:0000313" key="5">
    <source>
        <dbReference type="Proteomes" id="UP000297597"/>
    </source>
</evidence>
<accession>A0A4Y7RDQ6</accession>
<feature type="DNA-binding region" description="H-T-H motif" evidence="2">
    <location>
        <begin position="33"/>
        <end position="52"/>
    </location>
</feature>
<dbReference type="PANTHER" id="PTHR43479">
    <property type="entry name" value="ACREF/ENVCD OPERON REPRESSOR-RELATED"/>
    <property type="match status" value="1"/>
</dbReference>
<dbReference type="Pfam" id="PF00440">
    <property type="entry name" value="TetR_N"/>
    <property type="match status" value="1"/>
</dbReference>
<dbReference type="OrthoDB" id="9812484at2"/>
<dbReference type="PANTHER" id="PTHR43479:SF11">
    <property type="entry name" value="ACREF_ENVCD OPERON REPRESSOR-RELATED"/>
    <property type="match status" value="1"/>
</dbReference>
<comment type="caution">
    <text evidence="4">The sequence shown here is derived from an EMBL/GenBank/DDBJ whole genome shotgun (WGS) entry which is preliminary data.</text>
</comment>
<evidence type="ECO:0000256" key="1">
    <source>
        <dbReference type="ARBA" id="ARBA00023125"/>
    </source>
</evidence>
<dbReference type="InterPro" id="IPR009057">
    <property type="entry name" value="Homeodomain-like_sf"/>
</dbReference>
<dbReference type="GO" id="GO:0003677">
    <property type="term" value="F:DNA binding"/>
    <property type="evidence" value="ECO:0007669"/>
    <property type="project" value="UniProtKB-UniRule"/>
</dbReference>
<feature type="domain" description="HTH tetR-type" evidence="3">
    <location>
        <begin position="10"/>
        <end position="70"/>
    </location>
</feature>
<dbReference type="Gene3D" id="1.10.357.10">
    <property type="entry name" value="Tetracycline Repressor, domain 2"/>
    <property type="match status" value="1"/>
</dbReference>
<keyword evidence="5" id="KW-1185">Reference proteome</keyword>
<evidence type="ECO:0000259" key="3">
    <source>
        <dbReference type="PROSITE" id="PS50977"/>
    </source>
</evidence>
<dbReference type="AlphaFoldDB" id="A0A4Y7RDQ6"/>